<comment type="similarity">
    <text evidence="1">Belongs to the PstS family.</text>
</comment>
<dbReference type="InterPro" id="IPR024370">
    <property type="entry name" value="PBP_domain"/>
</dbReference>
<accession>K0CC55</accession>
<dbReference type="eggNOG" id="COG0226">
    <property type="taxonomic scope" value="Bacteria"/>
</dbReference>
<dbReference type="PANTHER" id="PTHR42996:SF1">
    <property type="entry name" value="PHOSPHATE-BINDING PROTEIN PSTS"/>
    <property type="match status" value="1"/>
</dbReference>
<dbReference type="OrthoDB" id="9801510at2"/>
<reference evidence="4 5" key="1">
    <citation type="journal article" date="2012" name="J. Bacteriol.">
        <title>Complete genome sequence of Alcanivorax dieselolei type strain B5.</title>
        <authorList>
            <person name="Lai Q."/>
            <person name="Li W."/>
            <person name="Shao Z."/>
        </authorList>
    </citation>
    <scope>NUCLEOTIDE SEQUENCE [LARGE SCALE GENOMIC DNA]</scope>
    <source>
        <strain evidence="5">DSM 16502 / CGMCC 1.3690 / B-5</strain>
    </source>
</reference>
<dbReference type="PATRIC" id="fig|930169.3.peg.928"/>
<sequence>MKQYLVKLSMAVAFSMAPLYAQATDLVGGGASLPAIAFVGEDFTYTSPSSRLSTNTTLFPGFDPMSGAPYVQSFISIGSIFDTFEMLSGTHTASYCQTGNGIGKRVFLGASGWSADGDCRDYGAVPVGFSHLNPVPGFSSSAVPLSVDDIVTFQNGHQVNRDNLVQAPALAVALGLSFNLGTGPLNLSADDVCGIYAGIYQYWDSINPSWPNQPIVVVYRVDDSGATVALTHYLADTCNGRTVNGTPIPGNHFQTGQSFPAAVGGVSNYYDAIAASGDVGITSTVQSNYGSIGYAGFPTIATTSGLEYFTISGVDPVALPSLLTISPSQLLVDRVLGANTWGGLPTTQPLDPVMQESCVAMIDPAAQLTQAYPIVAFINLLGYTENNPDPGAIRGLFKEVIGGTTPLPSGYAYFDSTTMSSMETLVDACIN</sequence>
<dbReference type="KEGG" id="adi:B5T_00943"/>
<feature type="signal peptide" evidence="2">
    <location>
        <begin position="1"/>
        <end position="23"/>
    </location>
</feature>
<dbReference type="HOGENOM" id="CLU_645018_0_0_6"/>
<gene>
    <name evidence="4" type="ordered locus">B5T_00943</name>
</gene>
<keyword evidence="5" id="KW-1185">Reference proteome</keyword>
<dbReference type="AlphaFoldDB" id="K0CC55"/>
<dbReference type="STRING" id="930169.B5T_00943"/>
<dbReference type="Proteomes" id="UP000006286">
    <property type="component" value="Chromosome"/>
</dbReference>
<keyword evidence="2" id="KW-0732">Signal</keyword>
<feature type="domain" description="PBP" evidence="3">
    <location>
        <begin position="155"/>
        <end position="298"/>
    </location>
</feature>
<dbReference type="Pfam" id="PF12849">
    <property type="entry name" value="PBP_like_2"/>
    <property type="match status" value="1"/>
</dbReference>
<evidence type="ECO:0000259" key="3">
    <source>
        <dbReference type="Pfam" id="PF12849"/>
    </source>
</evidence>
<dbReference type="PANTHER" id="PTHR42996">
    <property type="entry name" value="PHOSPHATE-BINDING PROTEIN PSTS"/>
    <property type="match status" value="1"/>
</dbReference>
<evidence type="ECO:0000256" key="2">
    <source>
        <dbReference type="SAM" id="SignalP"/>
    </source>
</evidence>
<name>K0CC55_ALCDB</name>
<evidence type="ECO:0000256" key="1">
    <source>
        <dbReference type="ARBA" id="ARBA00008725"/>
    </source>
</evidence>
<dbReference type="InterPro" id="IPR050962">
    <property type="entry name" value="Phosphate-bind_PstS"/>
</dbReference>
<evidence type="ECO:0000313" key="4">
    <source>
        <dbReference type="EMBL" id="AFT69227.1"/>
    </source>
</evidence>
<proteinExistence type="inferred from homology"/>
<dbReference type="SUPFAM" id="SSF53850">
    <property type="entry name" value="Periplasmic binding protein-like II"/>
    <property type="match status" value="1"/>
</dbReference>
<protein>
    <submittedName>
        <fullName evidence="4">Alkaline phosphatase L</fullName>
    </submittedName>
</protein>
<dbReference type="EMBL" id="CP003466">
    <property type="protein sequence ID" value="AFT69227.1"/>
    <property type="molecule type" value="Genomic_DNA"/>
</dbReference>
<organism evidence="4 5">
    <name type="scientific">Alcanivorax dieselolei (strain DSM 16502 / CGMCC 1.3690 / MCCC 1A00001 / B-5)</name>
    <name type="common">Alloalcanivorax dieselolei</name>
    <dbReference type="NCBI Taxonomy" id="930169"/>
    <lineage>
        <taxon>Bacteria</taxon>
        <taxon>Pseudomonadati</taxon>
        <taxon>Pseudomonadota</taxon>
        <taxon>Gammaproteobacteria</taxon>
        <taxon>Oceanospirillales</taxon>
        <taxon>Alcanivoracaceae</taxon>
        <taxon>Alloalcanivorax</taxon>
    </lineage>
</organism>
<feature type="chain" id="PRO_5003829500" evidence="2">
    <location>
        <begin position="24"/>
        <end position="431"/>
    </location>
</feature>
<dbReference type="Gene3D" id="3.40.190.10">
    <property type="entry name" value="Periplasmic binding protein-like II"/>
    <property type="match status" value="1"/>
</dbReference>
<dbReference type="RefSeq" id="WP_014993308.1">
    <property type="nucleotide sequence ID" value="NC_018691.1"/>
</dbReference>
<evidence type="ECO:0000313" key="5">
    <source>
        <dbReference type="Proteomes" id="UP000006286"/>
    </source>
</evidence>